<protein>
    <submittedName>
        <fullName evidence="1">Uncharacterized protein</fullName>
    </submittedName>
</protein>
<keyword evidence="2" id="KW-1185">Reference proteome</keyword>
<gene>
    <name evidence="1" type="ORF">NDU88_001723</name>
</gene>
<proteinExistence type="predicted"/>
<evidence type="ECO:0000313" key="2">
    <source>
        <dbReference type="Proteomes" id="UP001066276"/>
    </source>
</evidence>
<organism evidence="1 2">
    <name type="scientific">Pleurodeles waltl</name>
    <name type="common">Iberian ribbed newt</name>
    <dbReference type="NCBI Taxonomy" id="8319"/>
    <lineage>
        <taxon>Eukaryota</taxon>
        <taxon>Metazoa</taxon>
        <taxon>Chordata</taxon>
        <taxon>Craniata</taxon>
        <taxon>Vertebrata</taxon>
        <taxon>Euteleostomi</taxon>
        <taxon>Amphibia</taxon>
        <taxon>Batrachia</taxon>
        <taxon>Caudata</taxon>
        <taxon>Salamandroidea</taxon>
        <taxon>Salamandridae</taxon>
        <taxon>Pleurodelinae</taxon>
        <taxon>Pleurodeles</taxon>
    </lineage>
</organism>
<sequence>MPVLPVGRLNGQIIILLEWRRKLHRHRQNGLDALVWRYCWLRHNRPWLPGPSNKGAQQTKMEQYTAQNAGGSLQKDYRMPTGKGDEPTGIQILAAIEASGQAVQVQIAAIAVDINLLRVDLRVVAEHSVATEKQVTSLQTDMDTLKATVRFLSDHVPLLLECETHTPRPKILMWRLRPELLGDPEYKGDMRMDLNGYFTVKWSTTLTQGIEWEALNVVIRGESIGKTFGIRKKLEWELTQQEDVLTALQSRVTSGEISEADCHVTRTKI</sequence>
<comment type="caution">
    <text evidence="1">The sequence shown here is derived from an EMBL/GenBank/DDBJ whole genome shotgun (WGS) entry which is preliminary data.</text>
</comment>
<accession>A0AAV7Q3Y2</accession>
<reference evidence="1" key="1">
    <citation type="journal article" date="2022" name="bioRxiv">
        <title>Sequencing and chromosome-scale assembly of the giantPleurodeles waltlgenome.</title>
        <authorList>
            <person name="Brown T."/>
            <person name="Elewa A."/>
            <person name="Iarovenko S."/>
            <person name="Subramanian E."/>
            <person name="Araus A.J."/>
            <person name="Petzold A."/>
            <person name="Susuki M."/>
            <person name="Suzuki K.-i.T."/>
            <person name="Hayashi T."/>
            <person name="Toyoda A."/>
            <person name="Oliveira C."/>
            <person name="Osipova E."/>
            <person name="Leigh N.D."/>
            <person name="Simon A."/>
            <person name="Yun M.H."/>
        </authorList>
    </citation>
    <scope>NUCLEOTIDE SEQUENCE</scope>
    <source>
        <strain evidence="1">20211129_DDA</strain>
        <tissue evidence="1">Liver</tissue>
    </source>
</reference>
<name>A0AAV7Q3Y2_PLEWA</name>
<dbReference type="Proteomes" id="UP001066276">
    <property type="component" value="Chromosome 6"/>
</dbReference>
<dbReference type="AlphaFoldDB" id="A0AAV7Q3Y2"/>
<dbReference type="EMBL" id="JANPWB010000010">
    <property type="protein sequence ID" value="KAJ1135282.1"/>
    <property type="molecule type" value="Genomic_DNA"/>
</dbReference>
<evidence type="ECO:0000313" key="1">
    <source>
        <dbReference type="EMBL" id="KAJ1135282.1"/>
    </source>
</evidence>